<dbReference type="Pfam" id="PF13639">
    <property type="entry name" value="zf-RING_2"/>
    <property type="match status" value="1"/>
</dbReference>
<evidence type="ECO:0000256" key="3">
    <source>
        <dbReference type="ARBA" id="ARBA00022833"/>
    </source>
</evidence>
<feature type="domain" description="RING-type" evidence="5">
    <location>
        <begin position="27"/>
        <end position="70"/>
    </location>
</feature>
<dbReference type="PANTHER" id="PTHR45969:SF69">
    <property type="entry name" value="FINGER DOMAIN PROTEIN, PUTATIVE (AFU_ORTHOLOGUE AFUA_3G12190)-RELATED"/>
    <property type="match status" value="1"/>
</dbReference>
<protein>
    <recommendedName>
        <fullName evidence="5">RING-type domain-containing protein</fullName>
    </recommendedName>
</protein>
<dbReference type="InterPro" id="IPR001841">
    <property type="entry name" value="Znf_RING"/>
</dbReference>
<keyword evidence="3" id="KW-0862">Zinc</keyword>
<dbReference type="SUPFAM" id="SSF57850">
    <property type="entry name" value="RING/U-box"/>
    <property type="match status" value="1"/>
</dbReference>
<dbReference type="GO" id="GO:0061630">
    <property type="term" value="F:ubiquitin protein ligase activity"/>
    <property type="evidence" value="ECO:0007669"/>
    <property type="project" value="TreeGrafter"/>
</dbReference>
<evidence type="ECO:0000313" key="6">
    <source>
        <dbReference type="EMBL" id="PMD46228.1"/>
    </source>
</evidence>
<keyword evidence="2 4" id="KW-0863">Zinc-finger</keyword>
<evidence type="ECO:0000313" key="7">
    <source>
        <dbReference type="Proteomes" id="UP000235786"/>
    </source>
</evidence>
<sequence length="383" mass="44400">MHHEGYDQDVDSESSLEDDGIQISEECPICLDTLEDAIALLPCNHVFDILCFRHWIKARLPQNIACPLCRSSVLKLLLNRGKEDEKEVLLSEILTDEELAATRRVTFVDQTSINQVAETLRWQEAQWRRLDARGALSVTYEPIEYMSIIAPFEDGIAVVSRRLSLNVTQLGIRTDSTLRRWLKIDYYKPKFTSKFRDLQSKASYSSRPAMHRARQEIADLQEEYSEALKWPNMRNMRWVYQQPEQYLAFGDRGVRKITLSKKARATETPRALQLSSGKTSISIKWTTRLTERGPTRPDGDPVTFGRETPQILRIRKKVKFATEQIRSALEWFRDNNADDRFSRINRVTTNILEPAPQEVVQCRHCPARHIPGHCPEQWSLDFP</sequence>
<evidence type="ECO:0000256" key="1">
    <source>
        <dbReference type="ARBA" id="ARBA00022723"/>
    </source>
</evidence>
<dbReference type="Proteomes" id="UP000235786">
    <property type="component" value="Unassembled WGS sequence"/>
</dbReference>
<accession>A0A2J6S648</accession>
<dbReference type="Gene3D" id="3.30.40.10">
    <property type="entry name" value="Zinc/RING finger domain, C3HC4 (zinc finger)"/>
    <property type="match status" value="1"/>
</dbReference>
<evidence type="ECO:0000259" key="5">
    <source>
        <dbReference type="PROSITE" id="PS50089"/>
    </source>
</evidence>
<dbReference type="OrthoDB" id="21204at2759"/>
<dbReference type="GO" id="GO:0016567">
    <property type="term" value="P:protein ubiquitination"/>
    <property type="evidence" value="ECO:0007669"/>
    <property type="project" value="TreeGrafter"/>
</dbReference>
<dbReference type="STRING" id="1149755.A0A2J6S648"/>
<evidence type="ECO:0000256" key="4">
    <source>
        <dbReference type="PROSITE-ProRule" id="PRU00175"/>
    </source>
</evidence>
<organism evidence="6 7">
    <name type="scientific">Hyaloscypha variabilis (strain UAMH 11265 / GT02V1 / F)</name>
    <name type="common">Meliniomyces variabilis</name>
    <dbReference type="NCBI Taxonomy" id="1149755"/>
    <lineage>
        <taxon>Eukaryota</taxon>
        <taxon>Fungi</taxon>
        <taxon>Dikarya</taxon>
        <taxon>Ascomycota</taxon>
        <taxon>Pezizomycotina</taxon>
        <taxon>Leotiomycetes</taxon>
        <taxon>Helotiales</taxon>
        <taxon>Hyaloscyphaceae</taxon>
        <taxon>Hyaloscypha</taxon>
        <taxon>Hyaloscypha variabilis</taxon>
    </lineage>
</organism>
<dbReference type="SMART" id="SM00184">
    <property type="entry name" value="RING"/>
    <property type="match status" value="1"/>
</dbReference>
<name>A0A2J6S648_HYAVF</name>
<keyword evidence="7" id="KW-1185">Reference proteome</keyword>
<evidence type="ECO:0000256" key="2">
    <source>
        <dbReference type="ARBA" id="ARBA00022771"/>
    </source>
</evidence>
<reference evidence="6 7" key="1">
    <citation type="submission" date="2016-04" db="EMBL/GenBank/DDBJ databases">
        <title>A degradative enzymes factory behind the ericoid mycorrhizal symbiosis.</title>
        <authorList>
            <consortium name="DOE Joint Genome Institute"/>
            <person name="Martino E."/>
            <person name="Morin E."/>
            <person name="Grelet G."/>
            <person name="Kuo A."/>
            <person name="Kohler A."/>
            <person name="Daghino S."/>
            <person name="Barry K."/>
            <person name="Choi C."/>
            <person name="Cichocki N."/>
            <person name="Clum A."/>
            <person name="Copeland A."/>
            <person name="Hainaut M."/>
            <person name="Haridas S."/>
            <person name="Labutti K."/>
            <person name="Lindquist E."/>
            <person name="Lipzen A."/>
            <person name="Khouja H.-R."/>
            <person name="Murat C."/>
            <person name="Ohm R."/>
            <person name="Olson A."/>
            <person name="Spatafora J."/>
            <person name="Veneault-Fourrey C."/>
            <person name="Henrissat B."/>
            <person name="Grigoriev I."/>
            <person name="Martin F."/>
            <person name="Perotto S."/>
        </authorList>
    </citation>
    <scope>NUCLEOTIDE SEQUENCE [LARGE SCALE GENOMIC DNA]</scope>
    <source>
        <strain evidence="6 7">F</strain>
    </source>
</reference>
<dbReference type="EMBL" id="KZ613939">
    <property type="protein sequence ID" value="PMD46228.1"/>
    <property type="molecule type" value="Genomic_DNA"/>
</dbReference>
<dbReference type="PANTHER" id="PTHR45969">
    <property type="entry name" value="RING ZINC FINGER PROTEIN-RELATED"/>
    <property type="match status" value="1"/>
</dbReference>
<dbReference type="InterPro" id="IPR013083">
    <property type="entry name" value="Znf_RING/FYVE/PHD"/>
</dbReference>
<dbReference type="PROSITE" id="PS50089">
    <property type="entry name" value="ZF_RING_2"/>
    <property type="match status" value="1"/>
</dbReference>
<gene>
    <name evidence="6" type="ORF">L207DRAFT_577097</name>
</gene>
<dbReference type="GO" id="GO:0008270">
    <property type="term" value="F:zinc ion binding"/>
    <property type="evidence" value="ECO:0007669"/>
    <property type="project" value="UniProtKB-KW"/>
</dbReference>
<dbReference type="AlphaFoldDB" id="A0A2J6S648"/>
<keyword evidence="1" id="KW-0479">Metal-binding</keyword>
<proteinExistence type="predicted"/>